<keyword evidence="7" id="KW-1185">Reference proteome</keyword>
<dbReference type="InterPro" id="IPR006094">
    <property type="entry name" value="Oxid_FAD_bind_N"/>
</dbReference>
<dbReference type="EMBL" id="BQKI01000023">
    <property type="protein sequence ID" value="GJN12392.1"/>
    <property type="molecule type" value="Genomic_DNA"/>
</dbReference>
<keyword evidence="4" id="KW-0732">Signal</keyword>
<reference evidence="6" key="2">
    <citation type="submission" date="2021-12" db="EMBL/GenBank/DDBJ databases">
        <title>Resequencing data analysis of finger millet.</title>
        <authorList>
            <person name="Hatakeyama M."/>
            <person name="Aluri S."/>
            <person name="Balachadran M.T."/>
            <person name="Sivarajan S.R."/>
            <person name="Poveda L."/>
            <person name="Shimizu-Inatsugi R."/>
            <person name="Schlapbach R."/>
            <person name="Sreeman S.M."/>
            <person name="Shimizu K.K."/>
        </authorList>
    </citation>
    <scope>NUCLEOTIDE SEQUENCE</scope>
</reference>
<dbReference type="InterPro" id="IPR016167">
    <property type="entry name" value="FAD-bd_PCMH_sub1"/>
</dbReference>
<dbReference type="PANTHER" id="PTHR32448">
    <property type="entry name" value="OS08G0158400 PROTEIN"/>
    <property type="match status" value="1"/>
</dbReference>
<protein>
    <recommendedName>
        <fullName evidence="5">FAD linked oxidase N-terminal domain-containing protein</fullName>
    </recommendedName>
</protein>
<gene>
    <name evidence="6" type="primary">ga30666</name>
    <name evidence="6" type="ORF">PR202_ga30666</name>
</gene>
<evidence type="ECO:0000256" key="4">
    <source>
        <dbReference type="SAM" id="SignalP"/>
    </source>
</evidence>
<dbReference type="Pfam" id="PF01565">
    <property type="entry name" value="FAD_binding_4"/>
    <property type="match status" value="1"/>
</dbReference>
<name>A0AAV5DPF5_ELECO</name>
<keyword evidence="3" id="KW-0560">Oxidoreductase</keyword>
<reference evidence="6" key="1">
    <citation type="journal article" date="2018" name="DNA Res.">
        <title>Multiple hybrid de novo genome assembly of finger millet, an orphan allotetraploid crop.</title>
        <authorList>
            <person name="Hatakeyama M."/>
            <person name="Aluri S."/>
            <person name="Balachadran M.T."/>
            <person name="Sivarajan S.R."/>
            <person name="Patrignani A."/>
            <person name="Gruter S."/>
            <person name="Poveda L."/>
            <person name="Shimizu-Inatsugi R."/>
            <person name="Baeten J."/>
            <person name="Francoijs K.J."/>
            <person name="Nataraja K.N."/>
            <person name="Reddy Y.A.N."/>
            <person name="Phadnis S."/>
            <person name="Ravikumar R.L."/>
            <person name="Schlapbach R."/>
            <person name="Sreeman S.M."/>
            <person name="Shimizu K.K."/>
        </authorList>
    </citation>
    <scope>NUCLEOTIDE SEQUENCE</scope>
</reference>
<feature type="signal peptide" evidence="4">
    <location>
        <begin position="1"/>
        <end position="18"/>
    </location>
</feature>
<sequence length="125" mass="12882">MAAALALLFSLVLRLSAAQSVAAAVATEDDDASSLFTACLADAGVRNVTPRSSPAYDAALRVSVQNLRFAGPTSPKPAAVVVPSSLSELRAAVRCSRASGLAVRLRSGGHSYEGLSYTTTENRTN</sequence>
<evidence type="ECO:0000259" key="5">
    <source>
        <dbReference type="Pfam" id="PF01565"/>
    </source>
</evidence>
<evidence type="ECO:0000313" key="7">
    <source>
        <dbReference type="Proteomes" id="UP001054889"/>
    </source>
</evidence>
<dbReference type="InterPro" id="IPR006093">
    <property type="entry name" value="Oxy_OxRdtase_FAD_BS"/>
</dbReference>
<evidence type="ECO:0000256" key="3">
    <source>
        <dbReference type="ARBA" id="ARBA00023002"/>
    </source>
</evidence>
<dbReference type="GO" id="GO:0016491">
    <property type="term" value="F:oxidoreductase activity"/>
    <property type="evidence" value="ECO:0007669"/>
    <property type="project" value="UniProtKB-KW"/>
</dbReference>
<organism evidence="6 7">
    <name type="scientific">Eleusine coracana subsp. coracana</name>
    <dbReference type="NCBI Taxonomy" id="191504"/>
    <lineage>
        <taxon>Eukaryota</taxon>
        <taxon>Viridiplantae</taxon>
        <taxon>Streptophyta</taxon>
        <taxon>Embryophyta</taxon>
        <taxon>Tracheophyta</taxon>
        <taxon>Spermatophyta</taxon>
        <taxon>Magnoliopsida</taxon>
        <taxon>Liliopsida</taxon>
        <taxon>Poales</taxon>
        <taxon>Poaceae</taxon>
        <taxon>PACMAD clade</taxon>
        <taxon>Chloridoideae</taxon>
        <taxon>Cynodonteae</taxon>
        <taxon>Eleusininae</taxon>
        <taxon>Eleusine</taxon>
    </lineage>
</organism>
<keyword evidence="2" id="KW-0274">FAD</keyword>
<dbReference type="AlphaFoldDB" id="A0AAV5DPF5"/>
<dbReference type="SUPFAM" id="SSF56176">
    <property type="entry name" value="FAD-binding/transporter-associated domain-like"/>
    <property type="match status" value="1"/>
</dbReference>
<dbReference type="InterPro" id="IPR036318">
    <property type="entry name" value="FAD-bd_PCMH-like_sf"/>
</dbReference>
<evidence type="ECO:0000256" key="1">
    <source>
        <dbReference type="ARBA" id="ARBA00005466"/>
    </source>
</evidence>
<dbReference type="Gene3D" id="3.30.43.10">
    <property type="entry name" value="Uridine Diphospho-n-acetylenolpyruvylglucosamine Reductase, domain 2"/>
    <property type="match status" value="1"/>
</dbReference>
<accession>A0AAV5DPF5</accession>
<feature type="domain" description="FAD linked oxidase N-terminal" evidence="5">
    <location>
        <begin position="77"/>
        <end position="117"/>
    </location>
</feature>
<comment type="similarity">
    <text evidence="1">Belongs to the oxygen-dependent FAD-linked oxidoreductase family.</text>
</comment>
<evidence type="ECO:0000256" key="2">
    <source>
        <dbReference type="ARBA" id="ARBA00022827"/>
    </source>
</evidence>
<evidence type="ECO:0000313" key="6">
    <source>
        <dbReference type="EMBL" id="GJN12392.1"/>
    </source>
</evidence>
<comment type="caution">
    <text evidence="6">The sequence shown here is derived from an EMBL/GenBank/DDBJ whole genome shotgun (WGS) entry which is preliminary data.</text>
</comment>
<dbReference type="Proteomes" id="UP001054889">
    <property type="component" value="Unassembled WGS sequence"/>
</dbReference>
<dbReference type="PROSITE" id="PS00862">
    <property type="entry name" value="OX2_COVAL_FAD"/>
    <property type="match status" value="1"/>
</dbReference>
<proteinExistence type="inferred from homology"/>
<keyword evidence="2" id="KW-0285">Flavoprotein</keyword>
<dbReference type="GO" id="GO:0050660">
    <property type="term" value="F:flavin adenine dinucleotide binding"/>
    <property type="evidence" value="ECO:0007669"/>
    <property type="project" value="InterPro"/>
</dbReference>
<feature type="chain" id="PRO_5043910223" description="FAD linked oxidase N-terminal domain-containing protein" evidence="4">
    <location>
        <begin position="19"/>
        <end position="125"/>
    </location>
</feature>